<comment type="caution">
    <text evidence="1">The sequence shown here is derived from an EMBL/GenBank/DDBJ whole genome shotgun (WGS) entry which is preliminary data.</text>
</comment>
<proteinExistence type="predicted"/>
<gene>
    <name evidence="1" type="ORF">ACFPZF_17330</name>
</gene>
<keyword evidence="2" id="KW-1185">Reference proteome</keyword>
<protein>
    <submittedName>
        <fullName evidence="1">Uncharacterized protein</fullName>
    </submittedName>
</protein>
<dbReference type="EMBL" id="JBHSOC010000027">
    <property type="protein sequence ID" value="MFC5643114.1"/>
    <property type="molecule type" value="Genomic_DNA"/>
</dbReference>
<name>A0ABW0VE16_9ACTN</name>
<dbReference type="RefSeq" id="WP_380198500.1">
    <property type="nucleotide sequence ID" value="NZ_JBHSOC010000027.1"/>
</dbReference>
<evidence type="ECO:0000313" key="1">
    <source>
        <dbReference type="EMBL" id="MFC5643114.1"/>
    </source>
</evidence>
<sequence length="144" mass="15013">MTYQEHPDEAAELPDAVVKISDALRALHIDPDGGGAIERPAIAAGRLLAAAEILARSVMSSPGDLDGEKCLNDLMHGFYGMVVAFTDTMPVGASAALRGALLEDRLRRAAQQADVAGEEADPLSAALHQTLAEAGRLRTAGNVL</sequence>
<dbReference type="Proteomes" id="UP001596066">
    <property type="component" value="Unassembled WGS sequence"/>
</dbReference>
<reference evidence="2" key="1">
    <citation type="journal article" date="2019" name="Int. J. Syst. Evol. Microbiol.">
        <title>The Global Catalogue of Microorganisms (GCM) 10K type strain sequencing project: providing services to taxonomists for standard genome sequencing and annotation.</title>
        <authorList>
            <consortium name="The Broad Institute Genomics Platform"/>
            <consortium name="The Broad Institute Genome Sequencing Center for Infectious Disease"/>
            <person name="Wu L."/>
            <person name="Ma J."/>
        </authorList>
    </citation>
    <scope>NUCLEOTIDE SEQUENCE [LARGE SCALE GENOMIC DNA]</scope>
    <source>
        <strain evidence="2">CGMCC 4.1622</strain>
    </source>
</reference>
<organism evidence="1 2">
    <name type="scientific">Kitasatospora cinereorecta</name>
    <dbReference type="NCBI Taxonomy" id="285560"/>
    <lineage>
        <taxon>Bacteria</taxon>
        <taxon>Bacillati</taxon>
        <taxon>Actinomycetota</taxon>
        <taxon>Actinomycetes</taxon>
        <taxon>Kitasatosporales</taxon>
        <taxon>Streptomycetaceae</taxon>
        <taxon>Kitasatospora</taxon>
    </lineage>
</organism>
<accession>A0ABW0VE16</accession>
<evidence type="ECO:0000313" key="2">
    <source>
        <dbReference type="Proteomes" id="UP001596066"/>
    </source>
</evidence>